<evidence type="ECO:0000313" key="4">
    <source>
        <dbReference type="Proteomes" id="UP001497623"/>
    </source>
</evidence>
<keyword evidence="2" id="KW-1133">Transmembrane helix</keyword>
<feature type="region of interest" description="Disordered" evidence="1">
    <location>
        <begin position="1"/>
        <end position="33"/>
    </location>
</feature>
<name>A0AAV2PV03_MEGNR</name>
<evidence type="ECO:0000256" key="2">
    <source>
        <dbReference type="SAM" id="Phobius"/>
    </source>
</evidence>
<keyword evidence="2" id="KW-0472">Membrane</keyword>
<comment type="caution">
    <text evidence="3">The sequence shown here is derived from an EMBL/GenBank/DDBJ whole genome shotgun (WGS) entry which is preliminary data.</text>
</comment>
<evidence type="ECO:0000313" key="3">
    <source>
        <dbReference type="EMBL" id="CAL4065772.1"/>
    </source>
</evidence>
<organism evidence="3 4">
    <name type="scientific">Meganyctiphanes norvegica</name>
    <name type="common">Northern krill</name>
    <name type="synonym">Thysanopoda norvegica</name>
    <dbReference type="NCBI Taxonomy" id="48144"/>
    <lineage>
        <taxon>Eukaryota</taxon>
        <taxon>Metazoa</taxon>
        <taxon>Ecdysozoa</taxon>
        <taxon>Arthropoda</taxon>
        <taxon>Crustacea</taxon>
        <taxon>Multicrustacea</taxon>
        <taxon>Malacostraca</taxon>
        <taxon>Eumalacostraca</taxon>
        <taxon>Eucarida</taxon>
        <taxon>Euphausiacea</taxon>
        <taxon>Euphausiidae</taxon>
        <taxon>Meganyctiphanes</taxon>
    </lineage>
</organism>
<proteinExistence type="predicted"/>
<sequence length="249" mass="28067">EEHQTKSKDISERNNNKGSNGHEKRNEGFAGAHSSGAVAQKTLLQKFWEWRHRNKALGCGFAGILIILITTFMVLSTEGNCVEDQTGDVASIFSNDECLYQTVCGNETDYHQFKNGTTISLKLNNVQEELRVVTGITLHHRRFPIMQVLAQIEITYGTEGLVLKGTADNDLINNEESWNSEPLHILPSIGDTFRLGFSLTENKLRVSFVTNNFTKILILSEDFMRSEDVKIRLGTYESDVPYQVCFLDS</sequence>
<reference evidence="3 4" key="1">
    <citation type="submission" date="2024-05" db="EMBL/GenBank/DDBJ databases">
        <authorList>
            <person name="Wallberg A."/>
        </authorList>
    </citation>
    <scope>NUCLEOTIDE SEQUENCE [LARGE SCALE GENOMIC DNA]</scope>
</reference>
<keyword evidence="4" id="KW-1185">Reference proteome</keyword>
<feature type="non-terminal residue" evidence="3">
    <location>
        <position position="1"/>
    </location>
</feature>
<dbReference type="Proteomes" id="UP001497623">
    <property type="component" value="Unassembled WGS sequence"/>
</dbReference>
<accession>A0AAV2PV03</accession>
<keyword evidence="2" id="KW-0812">Transmembrane</keyword>
<dbReference type="AlphaFoldDB" id="A0AAV2PV03"/>
<dbReference type="EMBL" id="CAXKWB010001904">
    <property type="protein sequence ID" value="CAL4065772.1"/>
    <property type="molecule type" value="Genomic_DNA"/>
</dbReference>
<protein>
    <submittedName>
        <fullName evidence="3">Uncharacterized protein</fullName>
    </submittedName>
</protein>
<feature type="transmembrane region" description="Helical" evidence="2">
    <location>
        <begin position="56"/>
        <end position="75"/>
    </location>
</feature>
<gene>
    <name evidence="3" type="ORF">MNOR_LOCUS5061</name>
</gene>
<evidence type="ECO:0000256" key="1">
    <source>
        <dbReference type="SAM" id="MobiDB-lite"/>
    </source>
</evidence>
<feature type="compositionally biased region" description="Basic and acidic residues" evidence="1">
    <location>
        <begin position="1"/>
        <end position="27"/>
    </location>
</feature>